<feature type="region of interest" description="Disordered" evidence="1">
    <location>
        <begin position="23"/>
        <end position="71"/>
    </location>
</feature>
<evidence type="ECO:0000313" key="2">
    <source>
        <dbReference type="EMBL" id="CRK24675.1"/>
    </source>
</evidence>
<dbReference type="AlphaFoldDB" id="A0A0G4LSV2"/>
<feature type="non-terminal residue" evidence="2">
    <location>
        <position position="1"/>
    </location>
</feature>
<dbReference type="Proteomes" id="UP000044602">
    <property type="component" value="Unassembled WGS sequence"/>
</dbReference>
<evidence type="ECO:0000256" key="1">
    <source>
        <dbReference type="SAM" id="MobiDB-lite"/>
    </source>
</evidence>
<feature type="non-terminal residue" evidence="2">
    <location>
        <position position="114"/>
    </location>
</feature>
<keyword evidence="3" id="KW-1185">Reference proteome</keyword>
<gene>
    <name evidence="2" type="ORF">BN1708_018119</name>
</gene>
<name>A0A0G4LSV2_VERLO</name>
<evidence type="ECO:0000313" key="3">
    <source>
        <dbReference type="Proteomes" id="UP000044602"/>
    </source>
</evidence>
<accession>A0A0G4LSV2</accession>
<sequence length="114" mass="12406">RYTYGEGVGIPGLGGFDDTATYSATSQSSWPTTADSSLLTMTNTTTTPSDDAANKFARGMSTTSNPTASSSVPFDLAQQWPMDKVLFWLDANGFSKDWQETFKSLKMHGVKFLE</sequence>
<feature type="compositionally biased region" description="Polar residues" evidence="1">
    <location>
        <begin position="60"/>
        <end position="71"/>
    </location>
</feature>
<proteinExistence type="predicted"/>
<reference evidence="2 3" key="1">
    <citation type="submission" date="2015-05" db="EMBL/GenBank/DDBJ databases">
        <authorList>
            <person name="Wang D.B."/>
            <person name="Wang M."/>
        </authorList>
    </citation>
    <scope>NUCLEOTIDE SEQUENCE [LARGE SCALE GENOMIC DNA]</scope>
    <source>
        <strain evidence="2">VL1</strain>
    </source>
</reference>
<protein>
    <submittedName>
        <fullName evidence="2">Uncharacterized protein</fullName>
    </submittedName>
</protein>
<dbReference type="STRING" id="100787.A0A0G4LSV2"/>
<organism evidence="2 3">
    <name type="scientific">Verticillium longisporum</name>
    <name type="common">Verticillium dahliae var. longisporum</name>
    <dbReference type="NCBI Taxonomy" id="100787"/>
    <lineage>
        <taxon>Eukaryota</taxon>
        <taxon>Fungi</taxon>
        <taxon>Dikarya</taxon>
        <taxon>Ascomycota</taxon>
        <taxon>Pezizomycotina</taxon>
        <taxon>Sordariomycetes</taxon>
        <taxon>Hypocreomycetidae</taxon>
        <taxon>Glomerellales</taxon>
        <taxon>Plectosphaerellaceae</taxon>
        <taxon>Verticillium</taxon>
    </lineage>
</organism>
<dbReference type="EMBL" id="CVQH01017768">
    <property type="protein sequence ID" value="CRK24675.1"/>
    <property type="molecule type" value="Genomic_DNA"/>
</dbReference>
<feature type="compositionally biased region" description="Polar residues" evidence="1">
    <location>
        <begin position="23"/>
        <end position="39"/>
    </location>
</feature>